<proteinExistence type="predicted"/>
<dbReference type="EMBL" id="HBFR01034496">
    <property type="protein sequence ID" value="CAD8897974.1"/>
    <property type="molecule type" value="Transcribed_RNA"/>
</dbReference>
<name>A0A7S1BW44_9STRA</name>
<sequence length="165" mass="19167">MYFFLCYNAAGKADYCASRRQLHENDLHNSIDRKVSFSDLHILEFLPVLGDNPSCRCGPPITIASEPINETLVDLEEYESSKFANGMDNRRSQDLFLTSFNRRFVLTEEGKYSLADIRKAQKQVQAIRGERRMSIEKQKIEILLLKGLKRMRGILFIVKCKDSRW</sequence>
<accession>A0A7S1BW44</accession>
<gene>
    <name evidence="1" type="ORF">CHYS00102_LOCUS25188</name>
</gene>
<organism evidence="1">
    <name type="scientific">Corethron hystrix</name>
    <dbReference type="NCBI Taxonomy" id="216773"/>
    <lineage>
        <taxon>Eukaryota</taxon>
        <taxon>Sar</taxon>
        <taxon>Stramenopiles</taxon>
        <taxon>Ochrophyta</taxon>
        <taxon>Bacillariophyta</taxon>
        <taxon>Coscinodiscophyceae</taxon>
        <taxon>Corethrophycidae</taxon>
        <taxon>Corethrales</taxon>
        <taxon>Corethraceae</taxon>
        <taxon>Corethron</taxon>
    </lineage>
</organism>
<protein>
    <submittedName>
        <fullName evidence="1">Uncharacterized protein</fullName>
    </submittedName>
</protein>
<reference evidence="1" key="1">
    <citation type="submission" date="2021-01" db="EMBL/GenBank/DDBJ databases">
        <authorList>
            <person name="Corre E."/>
            <person name="Pelletier E."/>
            <person name="Niang G."/>
            <person name="Scheremetjew M."/>
            <person name="Finn R."/>
            <person name="Kale V."/>
            <person name="Holt S."/>
            <person name="Cochrane G."/>
            <person name="Meng A."/>
            <person name="Brown T."/>
            <person name="Cohen L."/>
        </authorList>
    </citation>
    <scope>NUCLEOTIDE SEQUENCE</scope>
    <source>
        <strain evidence="1">308</strain>
    </source>
</reference>
<evidence type="ECO:0000313" key="1">
    <source>
        <dbReference type="EMBL" id="CAD8897974.1"/>
    </source>
</evidence>
<dbReference type="AlphaFoldDB" id="A0A7S1BW44"/>